<proteinExistence type="predicted"/>
<evidence type="ECO:0000313" key="3">
    <source>
        <dbReference type="Proteomes" id="UP000789595"/>
    </source>
</evidence>
<keyword evidence="3" id="KW-1185">Reference proteome</keyword>
<sequence>MKLRWAAAACLAPLTQGFVPARTAAARSAVVVRSEPIEINAPTVYSHWSANVNEEAPATYYAQVQTIRAQEMYTALKTHKYEREARAAALEDHKSFFAGLLGRADSNARAVNPATDPSLAKAAVAARRS</sequence>
<protein>
    <submittedName>
        <fullName evidence="2">Uncharacterized protein</fullName>
    </submittedName>
</protein>
<evidence type="ECO:0000313" key="2">
    <source>
        <dbReference type="EMBL" id="CAH0365344.1"/>
    </source>
</evidence>
<organism evidence="2 3">
    <name type="scientific">Pelagomonas calceolata</name>
    <dbReference type="NCBI Taxonomy" id="35677"/>
    <lineage>
        <taxon>Eukaryota</taxon>
        <taxon>Sar</taxon>
        <taxon>Stramenopiles</taxon>
        <taxon>Ochrophyta</taxon>
        <taxon>Pelagophyceae</taxon>
        <taxon>Pelagomonadales</taxon>
        <taxon>Pelagomonadaceae</taxon>
        <taxon>Pelagomonas</taxon>
    </lineage>
</organism>
<keyword evidence="1" id="KW-0732">Signal</keyword>
<name>A0A8J2SBI8_9STRA</name>
<reference evidence="2" key="1">
    <citation type="submission" date="2021-11" db="EMBL/GenBank/DDBJ databases">
        <authorList>
            <consortium name="Genoscope - CEA"/>
            <person name="William W."/>
        </authorList>
    </citation>
    <scope>NUCLEOTIDE SEQUENCE</scope>
</reference>
<accession>A0A8J2SBI8</accession>
<dbReference type="Proteomes" id="UP000789595">
    <property type="component" value="Unassembled WGS sequence"/>
</dbReference>
<gene>
    <name evidence="2" type="ORF">PECAL_1P17820</name>
</gene>
<feature type="chain" id="PRO_5035286882" evidence="1">
    <location>
        <begin position="18"/>
        <end position="129"/>
    </location>
</feature>
<feature type="signal peptide" evidence="1">
    <location>
        <begin position="1"/>
        <end position="17"/>
    </location>
</feature>
<evidence type="ECO:0000256" key="1">
    <source>
        <dbReference type="SAM" id="SignalP"/>
    </source>
</evidence>
<dbReference type="EMBL" id="CAKKNE010000001">
    <property type="protein sequence ID" value="CAH0365344.1"/>
    <property type="molecule type" value="Genomic_DNA"/>
</dbReference>
<comment type="caution">
    <text evidence="2">The sequence shown here is derived from an EMBL/GenBank/DDBJ whole genome shotgun (WGS) entry which is preliminary data.</text>
</comment>
<dbReference type="AlphaFoldDB" id="A0A8J2SBI8"/>